<sequence>MRKNKIESIIGLALLILSVFMFFNKRGGLGFFVFLIGLGLYIYSRRGTDYKSM</sequence>
<keyword evidence="1" id="KW-1133">Transmembrane helix</keyword>
<keyword evidence="3" id="KW-1185">Reference proteome</keyword>
<dbReference type="EMBL" id="JBGMEH010000001">
    <property type="protein sequence ID" value="MFO3715295.1"/>
    <property type="molecule type" value="Genomic_DNA"/>
</dbReference>
<organism evidence="2 3">
    <name type="scientific">Anaerococcus cruorum</name>
    <dbReference type="NCBI Taxonomy" id="3115617"/>
    <lineage>
        <taxon>Bacteria</taxon>
        <taxon>Bacillati</taxon>
        <taxon>Bacillota</taxon>
        <taxon>Tissierellia</taxon>
        <taxon>Tissierellales</taxon>
        <taxon>Peptoniphilaceae</taxon>
        <taxon>Anaerococcus</taxon>
    </lineage>
</organism>
<protein>
    <submittedName>
        <fullName evidence="2">Uncharacterized protein</fullName>
    </submittedName>
</protein>
<accession>A0ABW9MU06</accession>
<name>A0ABW9MU06_9FIRM</name>
<keyword evidence="1" id="KW-0472">Membrane</keyword>
<keyword evidence="1" id="KW-0812">Transmembrane</keyword>
<evidence type="ECO:0000256" key="1">
    <source>
        <dbReference type="SAM" id="Phobius"/>
    </source>
</evidence>
<reference evidence="2 3" key="1">
    <citation type="journal article" date="2025" name="Anaerobe">
        <title>Description of Anaerococcus kampingiae sp. nov., Anaerococcus groningensis sp. nov., Anaerococcus martiniensis sp. nov., and Anaerococcus cruorum sp. nov., isolated from human clinical specimens.</title>
        <authorList>
            <person name="Boiten K.E."/>
            <person name="Meijer J."/>
            <person name="van Wezel E.M."/>
            <person name="Veloo A.C.M."/>
        </authorList>
    </citation>
    <scope>NUCLEOTIDE SEQUENCE [LARGE SCALE GENOMIC DNA]</scope>
    <source>
        <strain evidence="2 3">ENR1039</strain>
    </source>
</reference>
<proteinExistence type="predicted"/>
<dbReference type="RefSeq" id="WP_203126284.1">
    <property type="nucleotide sequence ID" value="NZ_JBGMEH010000001.1"/>
</dbReference>
<evidence type="ECO:0000313" key="3">
    <source>
        <dbReference type="Proteomes" id="UP001638015"/>
    </source>
</evidence>
<dbReference type="Proteomes" id="UP001638015">
    <property type="component" value="Unassembled WGS sequence"/>
</dbReference>
<feature type="transmembrane region" description="Helical" evidence="1">
    <location>
        <begin position="7"/>
        <end position="23"/>
    </location>
</feature>
<comment type="caution">
    <text evidence="2">The sequence shown here is derived from an EMBL/GenBank/DDBJ whole genome shotgun (WGS) entry which is preliminary data.</text>
</comment>
<feature type="transmembrane region" description="Helical" evidence="1">
    <location>
        <begin position="29"/>
        <end position="44"/>
    </location>
</feature>
<evidence type="ECO:0000313" key="2">
    <source>
        <dbReference type="EMBL" id="MFO3715295.1"/>
    </source>
</evidence>
<gene>
    <name evidence="2" type="ORF">ACCQ40_00665</name>
</gene>